<dbReference type="SUPFAM" id="SSF51197">
    <property type="entry name" value="Clavaminate synthase-like"/>
    <property type="match status" value="1"/>
</dbReference>
<dbReference type="Pfam" id="PF05721">
    <property type="entry name" value="PhyH"/>
    <property type="match status" value="1"/>
</dbReference>
<evidence type="ECO:0000313" key="2">
    <source>
        <dbReference type="Proteomes" id="UP000198406"/>
    </source>
</evidence>
<evidence type="ECO:0008006" key="3">
    <source>
        <dbReference type="Google" id="ProtNLM"/>
    </source>
</evidence>
<evidence type="ECO:0000313" key="1">
    <source>
        <dbReference type="EMBL" id="GAX18663.1"/>
    </source>
</evidence>
<dbReference type="PANTHER" id="PTHR37563">
    <property type="entry name" value="PHYTANOYL-COA DIOXYGENASE FAMILY PROTEIN (AFU_ORTHOLOGUE AFUA_2G03330)"/>
    <property type="match status" value="1"/>
</dbReference>
<dbReference type="Proteomes" id="UP000198406">
    <property type="component" value="Unassembled WGS sequence"/>
</dbReference>
<comment type="caution">
    <text evidence="1">The sequence shown here is derived from an EMBL/GenBank/DDBJ whole genome shotgun (WGS) entry which is preliminary data.</text>
</comment>
<organism evidence="1 2">
    <name type="scientific">Fistulifera solaris</name>
    <name type="common">Oleaginous diatom</name>
    <dbReference type="NCBI Taxonomy" id="1519565"/>
    <lineage>
        <taxon>Eukaryota</taxon>
        <taxon>Sar</taxon>
        <taxon>Stramenopiles</taxon>
        <taxon>Ochrophyta</taxon>
        <taxon>Bacillariophyta</taxon>
        <taxon>Bacillariophyceae</taxon>
        <taxon>Bacillariophycidae</taxon>
        <taxon>Naviculales</taxon>
        <taxon>Naviculaceae</taxon>
        <taxon>Fistulifera</taxon>
    </lineage>
</organism>
<dbReference type="InterPro" id="IPR008775">
    <property type="entry name" value="Phytyl_CoA_dOase-like"/>
</dbReference>
<gene>
    <name evidence="1" type="ORF">FisN_10Hh124</name>
</gene>
<dbReference type="EMBL" id="BDSP01000131">
    <property type="protein sequence ID" value="GAX18663.1"/>
    <property type="molecule type" value="Genomic_DNA"/>
</dbReference>
<dbReference type="InParanoid" id="A0A1Z5JX94"/>
<name>A0A1Z5JX94_FISSO</name>
<keyword evidence="2" id="KW-1185">Reference proteome</keyword>
<proteinExistence type="predicted"/>
<dbReference type="Gene3D" id="2.60.120.620">
    <property type="entry name" value="q2cbj1_9rhob like domain"/>
    <property type="match status" value="1"/>
</dbReference>
<dbReference type="InterPro" id="IPR051961">
    <property type="entry name" value="Fungal_Metabolite_Diox"/>
</dbReference>
<sequence length="370" mass="42502">MQHNHTDEEGDDESWQRATKVIRLSNINIQENGIVKKLAQHLAHTCHRREWKVHRCRTVDATTLDISVSLRCCFGEDDIIFTILRDALADRNIEMEVLVESPGYLPLMDKRYTPEDLLLDSNDKESNQQRFDDYGLLVCHTRVDEQSLDCIRDTVYRFIQHVEDHFAKHHPDIDYQNSDFLFQEIGSRSGFRYDIRVDIFGDDQWSTLRQVALETGPWLHLIQDIFGQGNWKVEANVIYSKPGAQNQGWHCDGGHMAAEADETGQGHAPPYALCVFLPLIDLNSGVGFTQFFLGSHKTSQLVGFGPAAEWLAADLDGILCAGQSVMYDYRLMHRGMANHEKLRPIIQFLYTKHFYIETKNYGSVSMYAEE</sequence>
<dbReference type="OrthoDB" id="43629at2759"/>
<dbReference type="AlphaFoldDB" id="A0A1Z5JX94"/>
<accession>A0A1Z5JX94</accession>
<dbReference type="PANTHER" id="PTHR37563:SF2">
    <property type="entry name" value="PHYTANOYL-COA DIOXYGENASE FAMILY PROTEIN (AFU_ORTHOLOGUE AFUA_2G03330)"/>
    <property type="match status" value="1"/>
</dbReference>
<reference evidence="1 2" key="1">
    <citation type="journal article" date="2015" name="Plant Cell">
        <title>Oil accumulation by the oleaginous diatom Fistulifera solaris as revealed by the genome and transcriptome.</title>
        <authorList>
            <person name="Tanaka T."/>
            <person name="Maeda Y."/>
            <person name="Veluchamy A."/>
            <person name="Tanaka M."/>
            <person name="Abida H."/>
            <person name="Marechal E."/>
            <person name="Bowler C."/>
            <person name="Muto M."/>
            <person name="Sunaga Y."/>
            <person name="Tanaka M."/>
            <person name="Yoshino T."/>
            <person name="Taniguchi T."/>
            <person name="Fukuda Y."/>
            <person name="Nemoto M."/>
            <person name="Matsumoto M."/>
            <person name="Wong P.S."/>
            <person name="Aburatani S."/>
            <person name="Fujibuchi W."/>
        </authorList>
    </citation>
    <scope>NUCLEOTIDE SEQUENCE [LARGE SCALE GENOMIC DNA]</scope>
    <source>
        <strain evidence="1 2">JPCC DA0580</strain>
    </source>
</reference>
<protein>
    <recommendedName>
        <fullName evidence="3">Phytanoyl-CoA dioxygenase</fullName>
    </recommendedName>
</protein>